<dbReference type="Gene3D" id="3.50.50.60">
    <property type="entry name" value="FAD/NAD(P)-binding domain"/>
    <property type="match status" value="1"/>
</dbReference>
<protein>
    <recommendedName>
        <fullName evidence="3">Glucose-methanol-choline oxidoreductase N-terminal domain-containing protein</fullName>
    </recommendedName>
</protein>
<dbReference type="Pfam" id="PF00732">
    <property type="entry name" value="GMC_oxred_N"/>
    <property type="match status" value="1"/>
</dbReference>
<accession>A0A6L2Q134</accession>
<dbReference type="Pfam" id="PF05199">
    <property type="entry name" value="GMC_oxred_C"/>
    <property type="match status" value="1"/>
</dbReference>
<reference evidence="5" key="1">
    <citation type="submission" date="2020-01" db="EMBL/GenBank/DDBJ databases">
        <title>Draft genome sequence of the Termite Coptotermes fromosanus.</title>
        <authorList>
            <person name="Itakura S."/>
            <person name="Yosikawa Y."/>
            <person name="Umezawa K."/>
        </authorList>
    </citation>
    <scope>NUCLEOTIDE SEQUENCE [LARGE SCALE GENOMIC DNA]</scope>
</reference>
<name>A0A6L2Q134_COPFO</name>
<feature type="binding site" evidence="2">
    <location>
        <position position="137"/>
    </location>
    <ligand>
        <name>FAD</name>
        <dbReference type="ChEBI" id="CHEBI:57692"/>
    </ligand>
</feature>
<dbReference type="OrthoDB" id="269227at2759"/>
<dbReference type="PANTHER" id="PTHR11552">
    <property type="entry name" value="GLUCOSE-METHANOL-CHOLINE GMC OXIDOREDUCTASE"/>
    <property type="match status" value="1"/>
</dbReference>
<dbReference type="PIRSF" id="PIRSF000137">
    <property type="entry name" value="Alcohol_oxidase"/>
    <property type="match status" value="1"/>
</dbReference>
<dbReference type="GO" id="GO:0050660">
    <property type="term" value="F:flavin adenine dinucleotide binding"/>
    <property type="evidence" value="ECO:0007669"/>
    <property type="project" value="InterPro"/>
</dbReference>
<dbReference type="InterPro" id="IPR007867">
    <property type="entry name" value="GMC_OxRtase_C"/>
</dbReference>
<proteinExistence type="inferred from homology"/>
<dbReference type="PANTHER" id="PTHR11552:SF217">
    <property type="entry name" value="GLUCOSE DEHYDROGENASE [FAD, QUINONE]"/>
    <property type="match status" value="1"/>
</dbReference>
<feature type="binding site" evidence="2">
    <location>
        <position position="275"/>
    </location>
    <ligand>
        <name>FAD</name>
        <dbReference type="ChEBI" id="CHEBI:57692"/>
    </ligand>
</feature>
<comment type="cofactor">
    <cofactor evidence="2">
        <name>FAD</name>
        <dbReference type="ChEBI" id="CHEBI:57692"/>
    </cofactor>
</comment>
<dbReference type="InterPro" id="IPR000172">
    <property type="entry name" value="GMC_OxRdtase_N"/>
</dbReference>
<dbReference type="GO" id="GO:0016614">
    <property type="term" value="F:oxidoreductase activity, acting on CH-OH group of donors"/>
    <property type="evidence" value="ECO:0007669"/>
    <property type="project" value="InterPro"/>
</dbReference>
<evidence type="ECO:0000313" key="5">
    <source>
        <dbReference type="Proteomes" id="UP000502823"/>
    </source>
</evidence>
<evidence type="ECO:0000256" key="2">
    <source>
        <dbReference type="PIRSR" id="PIRSR000137-2"/>
    </source>
</evidence>
<sequence length="616" mass="68231">MESCTTAGVSACPERVTGMPGILFSNLINTLLASQCALGNPEIYPENMSHRLEPTYDFIIVGAGSAGAVIANRLSEIDNWKILLLEAGGDPSVTSEIPYFMFRTTETSNDWGYKTEREDGICQGMIDKRCSYARGKVLGGCSTINAMLYIRGHSRDYDSWATSGNIGWSYDDVLPYFKKSEDMQVVIKGDETSKCHSAGGLLTVDNFDDTNPLKPAVIDAWKDLGYKYLDDCEETVRVMKSFGTLRQGTRCSTAKAFLSPIKDKKNVHVAKFSQVTKILIDPDTKTAYGVQFKTGKDLKKAKASKEVIISAGSINSPQLLMLSGIGPREHLEEMGIRPIHDLPVGQNLQDHFVNFGVAFSVHNSEQPPPPQLILDATYAMFMGKKGPLSAFGITDVLTFISTENDHSYPDIQYHHIHLPYNDSYYTRAFVKAIGFSPEIAQTYVDLSSKSDVVLVVPTLLRPKSKGKILLTSADPLDNPRIFTHYLRDLEDVEKMLKAIEHAEKLAGTNTMKSLKARLEYLTFDNCEAEYGSKQYWECSLRNVGTTIYHPVGTCKMGPNDDPEAVVDPKLRVKGIRRLRVADASIMPTIVSGNTNAPVIMIGEKVSDLLKETWLNN</sequence>
<keyword evidence="5" id="KW-1185">Reference proteome</keyword>
<dbReference type="PROSITE" id="PS00624">
    <property type="entry name" value="GMC_OXRED_2"/>
    <property type="match status" value="1"/>
</dbReference>
<comment type="similarity">
    <text evidence="1">Belongs to the GMC oxidoreductase family.</text>
</comment>
<dbReference type="InParanoid" id="A0A6L2Q134"/>
<dbReference type="SUPFAM" id="SSF54373">
    <property type="entry name" value="FAD-linked reductases, C-terminal domain"/>
    <property type="match status" value="1"/>
</dbReference>
<dbReference type="InterPro" id="IPR012132">
    <property type="entry name" value="GMC_OxRdtase"/>
</dbReference>
<evidence type="ECO:0000313" key="4">
    <source>
        <dbReference type="EMBL" id="GFG35667.1"/>
    </source>
</evidence>
<keyword evidence="2" id="KW-0285">Flavoprotein</keyword>
<dbReference type="SUPFAM" id="SSF51905">
    <property type="entry name" value="FAD/NAD(P)-binding domain"/>
    <property type="match status" value="1"/>
</dbReference>
<comment type="caution">
    <text evidence="4">The sequence shown here is derived from an EMBL/GenBank/DDBJ whole genome shotgun (WGS) entry which is preliminary data.</text>
</comment>
<organism evidence="4 5">
    <name type="scientific">Coptotermes formosanus</name>
    <name type="common">Formosan subterranean termite</name>
    <dbReference type="NCBI Taxonomy" id="36987"/>
    <lineage>
        <taxon>Eukaryota</taxon>
        <taxon>Metazoa</taxon>
        <taxon>Ecdysozoa</taxon>
        <taxon>Arthropoda</taxon>
        <taxon>Hexapoda</taxon>
        <taxon>Insecta</taxon>
        <taxon>Pterygota</taxon>
        <taxon>Neoptera</taxon>
        <taxon>Polyneoptera</taxon>
        <taxon>Dictyoptera</taxon>
        <taxon>Blattodea</taxon>
        <taxon>Blattoidea</taxon>
        <taxon>Termitoidae</taxon>
        <taxon>Rhinotermitidae</taxon>
        <taxon>Coptotermes</taxon>
    </lineage>
</organism>
<keyword evidence="2" id="KW-0274">FAD</keyword>
<evidence type="ECO:0000259" key="3">
    <source>
        <dbReference type="PROSITE" id="PS00624"/>
    </source>
</evidence>
<dbReference type="EMBL" id="BLKM01000562">
    <property type="protein sequence ID" value="GFG35667.1"/>
    <property type="molecule type" value="Genomic_DNA"/>
</dbReference>
<dbReference type="InterPro" id="IPR036188">
    <property type="entry name" value="FAD/NAD-bd_sf"/>
</dbReference>
<gene>
    <name evidence="4" type="ORF">Cfor_11455</name>
</gene>
<dbReference type="Proteomes" id="UP000502823">
    <property type="component" value="Unassembled WGS sequence"/>
</dbReference>
<feature type="domain" description="Glucose-methanol-choline oxidoreductase N-terminal" evidence="3">
    <location>
        <begin position="312"/>
        <end position="326"/>
    </location>
</feature>
<evidence type="ECO:0000256" key="1">
    <source>
        <dbReference type="ARBA" id="ARBA00010790"/>
    </source>
</evidence>
<dbReference type="Gene3D" id="3.30.560.10">
    <property type="entry name" value="Glucose Oxidase, domain 3"/>
    <property type="match status" value="1"/>
</dbReference>
<dbReference type="AlphaFoldDB" id="A0A6L2Q134"/>